<evidence type="ECO:0000313" key="2">
    <source>
        <dbReference type="EMBL" id="KAJ3121649.1"/>
    </source>
</evidence>
<evidence type="ECO:0000313" key="3">
    <source>
        <dbReference type="Proteomes" id="UP001211907"/>
    </source>
</evidence>
<name>A0AAD5XCK6_9FUNG</name>
<accession>A0AAD5XCK6</accession>
<dbReference type="Proteomes" id="UP001211907">
    <property type="component" value="Unassembled WGS sequence"/>
</dbReference>
<keyword evidence="3" id="KW-1185">Reference proteome</keyword>
<dbReference type="AlphaFoldDB" id="A0AAD5XCK6"/>
<organism evidence="2 3">
    <name type="scientific">Physocladia obscura</name>
    <dbReference type="NCBI Taxonomy" id="109957"/>
    <lineage>
        <taxon>Eukaryota</taxon>
        <taxon>Fungi</taxon>
        <taxon>Fungi incertae sedis</taxon>
        <taxon>Chytridiomycota</taxon>
        <taxon>Chytridiomycota incertae sedis</taxon>
        <taxon>Chytridiomycetes</taxon>
        <taxon>Chytridiales</taxon>
        <taxon>Chytriomycetaceae</taxon>
        <taxon>Physocladia</taxon>
    </lineage>
</organism>
<dbReference type="InterPro" id="IPR036291">
    <property type="entry name" value="NAD(P)-bd_dom_sf"/>
</dbReference>
<feature type="domain" description="NmrA-like" evidence="1">
    <location>
        <begin position="3"/>
        <end position="237"/>
    </location>
</feature>
<comment type="caution">
    <text evidence="2">The sequence shown here is derived from an EMBL/GenBank/DDBJ whole genome shotgun (WGS) entry which is preliminary data.</text>
</comment>
<sequence length="287" mass="31092">MLIITGATGQLGRQIAELLLTKVPPTEIGLSVRDETKVSQKLRESGVRIRLGSYDNPESLAFSFENATRVLIISSNGSSDPISSHKNAIDAAKVVGATRIIYTGHMAAASNSLFPPMITHAATKKLLEDSGVDFTFLANGFYMESLMWLIGEGFKTGIIAAPLDGPISWTAHEDLAAAATAALIADDFDDFNVSLTGSEALNLDDVAKIVTELTGRNIKRVVISDEEYIEKLTNLGLPKFRIDISMGLFRAARRGEFVSVDPTLEKILGRNPVNVREHLASNIQSFE</sequence>
<dbReference type="PANTHER" id="PTHR47129">
    <property type="entry name" value="QUINONE OXIDOREDUCTASE 2"/>
    <property type="match status" value="1"/>
</dbReference>
<dbReference type="Pfam" id="PF05368">
    <property type="entry name" value="NmrA"/>
    <property type="match status" value="1"/>
</dbReference>
<dbReference type="InterPro" id="IPR052718">
    <property type="entry name" value="NmrA-type_oxidoreductase"/>
</dbReference>
<dbReference type="EMBL" id="JADGJH010000865">
    <property type="protein sequence ID" value="KAJ3121649.1"/>
    <property type="molecule type" value="Genomic_DNA"/>
</dbReference>
<protein>
    <recommendedName>
        <fullName evidence="1">NmrA-like domain-containing protein</fullName>
    </recommendedName>
</protein>
<dbReference type="PANTHER" id="PTHR47129:SF1">
    <property type="entry name" value="NMRA-LIKE DOMAIN-CONTAINING PROTEIN"/>
    <property type="match status" value="1"/>
</dbReference>
<dbReference type="Gene3D" id="3.40.50.720">
    <property type="entry name" value="NAD(P)-binding Rossmann-like Domain"/>
    <property type="match status" value="1"/>
</dbReference>
<gene>
    <name evidence="2" type="ORF">HK100_012289</name>
</gene>
<dbReference type="Gene3D" id="3.90.25.10">
    <property type="entry name" value="UDP-galactose 4-epimerase, domain 1"/>
    <property type="match status" value="1"/>
</dbReference>
<dbReference type="InterPro" id="IPR008030">
    <property type="entry name" value="NmrA-like"/>
</dbReference>
<reference evidence="2" key="1">
    <citation type="submission" date="2020-05" db="EMBL/GenBank/DDBJ databases">
        <title>Phylogenomic resolution of chytrid fungi.</title>
        <authorList>
            <person name="Stajich J.E."/>
            <person name="Amses K."/>
            <person name="Simmons R."/>
            <person name="Seto K."/>
            <person name="Myers J."/>
            <person name="Bonds A."/>
            <person name="Quandt C.A."/>
            <person name="Barry K."/>
            <person name="Liu P."/>
            <person name="Grigoriev I."/>
            <person name="Longcore J.E."/>
            <person name="James T.Y."/>
        </authorList>
    </citation>
    <scope>NUCLEOTIDE SEQUENCE</scope>
    <source>
        <strain evidence="2">JEL0513</strain>
    </source>
</reference>
<evidence type="ECO:0000259" key="1">
    <source>
        <dbReference type="Pfam" id="PF05368"/>
    </source>
</evidence>
<proteinExistence type="predicted"/>
<dbReference type="SUPFAM" id="SSF51735">
    <property type="entry name" value="NAD(P)-binding Rossmann-fold domains"/>
    <property type="match status" value="1"/>
</dbReference>